<dbReference type="AlphaFoldDB" id="A0A9P8Y3E2"/>
<dbReference type="Proteomes" id="UP000756346">
    <property type="component" value="Unassembled WGS sequence"/>
</dbReference>
<evidence type="ECO:0000259" key="1">
    <source>
        <dbReference type="PROSITE" id="PS51502"/>
    </source>
</evidence>
<organism evidence="2 3">
    <name type="scientific">Microdochium trichocladiopsis</name>
    <dbReference type="NCBI Taxonomy" id="1682393"/>
    <lineage>
        <taxon>Eukaryota</taxon>
        <taxon>Fungi</taxon>
        <taxon>Dikarya</taxon>
        <taxon>Ascomycota</taxon>
        <taxon>Pezizomycotina</taxon>
        <taxon>Sordariomycetes</taxon>
        <taxon>Xylariomycetidae</taxon>
        <taxon>Xylariales</taxon>
        <taxon>Microdochiaceae</taxon>
        <taxon>Microdochium</taxon>
    </lineage>
</organism>
<dbReference type="Gene3D" id="3.30.70.100">
    <property type="match status" value="1"/>
</dbReference>
<dbReference type="SUPFAM" id="SSF54909">
    <property type="entry name" value="Dimeric alpha+beta barrel"/>
    <property type="match status" value="1"/>
</dbReference>
<dbReference type="PROSITE" id="PS51502">
    <property type="entry name" value="S_R_A_B_BARREL"/>
    <property type="match status" value="1"/>
</dbReference>
<reference evidence="2" key="1">
    <citation type="journal article" date="2021" name="Nat. Commun.">
        <title>Genetic determinants of endophytism in the Arabidopsis root mycobiome.</title>
        <authorList>
            <person name="Mesny F."/>
            <person name="Miyauchi S."/>
            <person name="Thiergart T."/>
            <person name="Pickel B."/>
            <person name="Atanasova L."/>
            <person name="Karlsson M."/>
            <person name="Huettel B."/>
            <person name="Barry K.W."/>
            <person name="Haridas S."/>
            <person name="Chen C."/>
            <person name="Bauer D."/>
            <person name="Andreopoulos W."/>
            <person name="Pangilinan J."/>
            <person name="LaButti K."/>
            <person name="Riley R."/>
            <person name="Lipzen A."/>
            <person name="Clum A."/>
            <person name="Drula E."/>
            <person name="Henrissat B."/>
            <person name="Kohler A."/>
            <person name="Grigoriev I.V."/>
            <person name="Martin F.M."/>
            <person name="Hacquard S."/>
        </authorList>
    </citation>
    <scope>NUCLEOTIDE SEQUENCE</scope>
    <source>
        <strain evidence="2">MPI-CAGE-CH-0230</strain>
    </source>
</reference>
<comment type="caution">
    <text evidence="2">The sequence shown here is derived from an EMBL/GenBank/DDBJ whole genome shotgun (WGS) entry which is preliminary data.</text>
</comment>
<dbReference type="InterPro" id="IPR011008">
    <property type="entry name" value="Dimeric_a/b-barrel"/>
</dbReference>
<gene>
    <name evidence="2" type="ORF">B0I36DRAFT_363602</name>
</gene>
<feature type="domain" description="Stress-response A/B barrel" evidence="1">
    <location>
        <begin position="3"/>
        <end position="107"/>
    </location>
</feature>
<dbReference type="SMART" id="SM00886">
    <property type="entry name" value="Dabb"/>
    <property type="match status" value="1"/>
</dbReference>
<dbReference type="InterPro" id="IPR013097">
    <property type="entry name" value="Dabb"/>
</dbReference>
<sequence>MPITRIGLVAVPDESKQELAIKGFADLASLCKKPDGSTYIISSKAGKANVLVSQPPSAAWTVVTEITFASQADLDYYQNEDPVYQAVLKQNAEEKLATGILGITTEF</sequence>
<evidence type="ECO:0000313" key="3">
    <source>
        <dbReference type="Proteomes" id="UP000756346"/>
    </source>
</evidence>
<proteinExistence type="predicted"/>
<dbReference type="OrthoDB" id="3830014at2759"/>
<dbReference type="EMBL" id="JAGTJQ010000006">
    <property type="protein sequence ID" value="KAH7028998.1"/>
    <property type="molecule type" value="Genomic_DNA"/>
</dbReference>
<protein>
    <recommendedName>
        <fullName evidence="1">Stress-response A/B barrel domain-containing protein</fullName>
    </recommendedName>
</protein>
<evidence type="ECO:0000313" key="2">
    <source>
        <dbReference type="EMBL" id="KAH7028998.1"/>
    </source>
</evidence>
<dbReference type="RefSeq" id="XP_046011286.1">
    <property type="nucleotide sequence ID" value="XM_046158830.1"/>
</dbReference>
<name>A0A9P8Y3E2_9PEZI</name>
<dbReference type="Pfam" id="PF07876">
    <property type="entry name" value="Dabb"/>
    <property type="match status" value="1"/>
</dbReference>
<dbReference type="GeneID" id="70188376"/>
<keyword evidence="3" id="KW-1185">Reference proteome</keyword>
<accession>A0A9P8Y3E2</accession>